<protein>
    <recommendedName>
        <fullName evidence="4">Glycosyl hydrolases family 39 N-terminal catalytic domain-containing protein</fullName>
    </recommendedName>
</protein>
<evidence type="ECO:0000256" key="2">
    <source>
        <dbReference type="ARBA" id="ARBA00022801"/>
    </source>
</evidence>
<evidence type="ECO:0000256" key="3">
    <source>
        <dbReference type="ARBA" id="ARBA00023295"/>
    </source>
</evidence>
<keyword evidence="3" id="KW-0326">Glycosidase</keyword>
<dbReference type="AlphaFoldDB" id="A0A329MGX3"/>
<name>A0A329MGX3_9BACL</name>
<evidence type="ECO:0000256" key="1">
    <source>
        <dbReference type="ARBA" id="ARBA00008875"/>
    </source>
</evidence>
<dbReference type="Proteomes" id="UP000250369">
    <property type="component" value="Unassembled WGS sequence"/>
</dbReference>
<keyword evidence="6" id="KW-1185">Reference proteome</keyword>
<comment type="caution">
    <text evidence="5">The sequence shown here is derived from an EMBL/GenBank/DDBJ whole genome shotgun (WGS) entry which is preliminary data.</text>
</comment>
<organism evidence="5 6">
    <name type="scientific">Paenibacillus contaminans</name>
    <dbReference type="NCBI Taxonomy" id="450362"/>
    <lineage>
        <taxon>Bacteria</taxon>
        <taxon>Bacillati</taxon>
        <taxon>Bacillota</taxon>
        <taxon>Bacilli</taxon>
        <taxon>Bacillales</taxon>
        <taxon>Paenibacillaceae</taxon>
        <taxon>Paenibacillus</taxon>
    </lineage>
</organism>
<dbReference type="InterPro" id="IPR049166">
    <property type="entry name" value="GH39_cat"/>
</dbReference>
<dbReference type="PANTHER" id="PTHR12631:SF10">
    <property type="entry name" value="BETA-XYLOSIDASE-LIKE PROTEIN-RELATED"/>
    <property type="match status" value="1"/>
</dbReference>
<evidence type="ECO:0000313" key="5">
    <source>
        <dbReference type="EMBL" id="RAV19145.1"/>
    </source>
</evidence>
<dbReference type="Gene3D" id="3.20.20.80">
    <property type="entry name" value="Glycosidases"/>
    <property type="match status" value="1"/>
</dbReference>
<keyword evidence="2" id="KW-0378">Hydrolase</keyword>
<reference evidence="5 6" key="1">
    <citation type="journal article" date="2009" name="Int. J. Syst. Evol. Microbiol.">
        <title>Paenibacillus contaminans sp. nov., isolated from a contaminated laboratory plate.</title>
        <authorList>
            <person name="Chou J.H."/>
            <person name="Lee J.H."/>
            <person name="Lin M.C."/>
            <person name="Chang P.S."/>
            <person name="Arun A.B."/>
            <person name="Young C.C."/>
            <person name="Chen W.M."/>
        </authorList>
    </citation>
    <scope>NUCLEOTIDE SEQUENCE [LARGE SCALE GENOMIC DNA]</scope>
    <source>
        <strain evidence="5 6">CKOBP-6</strain>
    </source>
</reference>
<dbReference type="SUPFAM" id="SSF51445">
    <property type="entry name" value="(Trans)glycosidases"/>
    <property type="match status" value="1"/>
</dbReference>
<comment type="similarity">
    <text evidence="1">Belongs to the glycosyl hydrolase 39 family.</text>
</comment>
<dbReference type="GO" id="GO:0004553">
    <property type="term" value="F:hydrolase activity, hydrolyzing O-glycosyl compounds"/>
    <property type="evidence" value="ECO:0007669"/>
    <property type="project" value="TreeGrafter"/>
</dbReference>
<dbReference type="OrthoDB" id="9776971at2"/>
<gene>
    <name evidence="5" type="ORF">DQG23_21640</name>
</gene>
<accession>A0A329MGX3</accession>
<dbReference type="Pfam" id="PF01229">
    <property type="entry name" value="Glyco_hydro_39"/>
    <property type="match status" value="1"/>
</dbReference>
<dbReference type="RefSeq" id="WP_113032964.1">
    <property type="nucleotide sequence ID" value="NZ_QMFB01000013.1"/>
</dbReference>
<evidence type="ECO:0000259" key="4">
    <source>
        <dbReference type="Pfam" id="PF01229"/>
    </source>
</evidence>
<dbReference type="PANTHER" id="PTHR12631">
    <property type="entry name" value="ALPHA-L-IDURONIDASE"/>
    <property type="match status" value="1"/>
</dbReference>
<proteinExistence type="inferred from homology"/>
<dbReference type="EMBL" id="QMFB01000013">
    <property type="protein sequence ID" value="RAV19145.1"/>
    <property type="molecule type" value="Genomic_DNA"/>
</dbReference>
<dbReference type="InterPro" id="IPR051923">
    <property type="entry name" value="Glycosyl_Hydrolase_39"/>
</dbReference>
<sequence length="441" mass="50531">MTDIRIHVKEQLGKIKALHGVNNGPVCYGSLIDVTDYYREAEIPLVRIHDPNWPHAWEVDIHTIFPDFSKDPADPASYDFSRTDEYLQTILDAGARIVYRLGESIEHTKKKYYVHPPADYGKWAQICVNIIRHYNDGWADGFHHGIDYWEVWNEPDLDERMWSGTPLQLYELYEATVKAIKAYNPALKVGGYAAARPKLPFLTGFLDFCQERELPIDFFTWHTYTGDPHKIVEHAFHVRNELDRHGYTETESHLNEWNYLESDFTKIWTRGNEYVRKSNFDKQKSAFGAAFTGTVLTLLQDCPVDEANYYDGQPTALFCGLFDYHGVPQKTYYTFKAFQRMTKHADRVRSDVSEKAPNVYSLAGLNSDGGGAALITSFGGNARLHSIALEGLDGPCRLKAYTVDDDHRLDLREERIVEGDAVFERFLPAASVTLLEWTPVK</sequence>
<feature type="domain" description="Glycosyl hydrolases family 39 N-terminal catalytic" evidence="4">
    <location>
        <begin position="55"/>
        <end position="238"/>
    </location>
</feature>
<dbReference type="InterPro" id="IPR017853">
    <property type="entry name" value="GH"/>
</dbReference>
<evidence type="ECO:0000313" key="6">
    <source>
        <dbReference type="Proteomes" id="UP000250369"/>
    </source>
</evidence>